<sequence length="53" mass="5931">MELFLVLVFIAIIVATFAIIPGDGLGHTPEERSLRDWSDGSLPSRPFMDQPHH</sequence>
<evidence type="ECO:0000313" key="2">
    <source>
        <dbReference type="EMBL" id="GLB66831.1"/>
    </source>
</evidence>
<evidence type="ECO:0000256" key="1">
    <source>
        <dbReference type="SAM" id="MobiDB-lite"/>
    </source>
</evidence>
<comment type="caution">
    <text evidence="2">The sequence shown here is derived from an EMBL/GenBank/DDBJ whole genome shotgun (WGS) entry which is preliminary data.</text>
</comment>
<dbReference type="Proteomes" id="UP001209654">
    <property type="component" value="Unassembled WGS sequence"/>
</dbReference>
<evidence type="ECO:0000313" key="3">
    <source>
        <dbReference type="Proteomes" id="UP001209654"/>
    </source>
</evidence>
<feature type="region of interest" description="Disordered" evidence="1">
    <location>
        <begin position="30"/>
        <end position="53"/>
    </location>
</feature>
<dbReference type="EMBL" id="BRVS01000005">
    <property type="protein sequence ID" value="GLB66831.1"/>
    <property type="molecule type" value="Genomic_DNA"/>
</dbReference>
<reference evidence="2 3" key="1">
    <citation type="journal article" date="2023" name="Int. J. Syst. Evol. Microbiol.">
        <title>Arthrobacter mangrovi sp. nov., an actinobacterium isolated from the rhizosphere of a mangrove.</title>
        <authorList>
            <person name="Hamada M."/>
            <person name="Saitou S."/>
            <person name="Enomoto N."/>
            <person name="Nanri K."/>
            <person name="Hidaka K."/>
            <person name="Miura T."/>
            <person name="Tamura T."/>
        </authorList>
    </citation>
    <scope>NUCLEOTIDE SEQUENCE [LARGE SCALE GENOMIC DNA]</scope>
    <source>
        <strain evidence="2 3">NBRC 112813</strain>
    </source>
</reference>
<accession>A0ABQ5MS71</accession>
<keyword evidence="3" id="KW-1185">Reference proteome</keyword>
<name>A0ABQ5MS71_9MICC</name>
<proteinExistence type="predicted"/>
<gene>
    <name evidence="2" type="ORF">AHIS1636_12700</name>
</gene>
<protein>
    <submittedName>
        <fullName evidence="2">Uncharacterized protein</fullName>
    </submittedName>
</protein>
<dbReference type="RefSeq" id="WP_264794982.1">
    <property type="nucleotide sequence ID" value="NZ_BRVS01000005.1"/>
</dbReference>
<organism evidence="2 3">
    <name type="scientific">Arthrobacter mangrovi</name>
    <dbReference type="NCBI Taxonomy" id="2966350"/>
    <lineage>
        <taxon>Bacteria</taxon>
        <taxon>Bacillati</taxon>
        <taxon>Actinomycetota</taxon>
        <taxon>Actinomycetes</taxon>
        <taxon>Micrococcales</taxon>
        <taxon>Micrococcaceae</taxon>
        <taxon>Arthrobacter</taxon>
    </lineage>
</organism>